<protein>
    <recommendedName>
        <fullName evidence="4">Lipoprotein</fullName>
    </recommendedName>
</protein>
<accession>A0A1H4AC77</accession>
<feature type="chain" id="PRO_5011616111" description="Lipoprotein" evidence="1">
    <location>
        <begin position="33"/>
        <end position="140"/>
    </location>
</feature>
<evidence type="ECO:0000313" key="3">
    <source>
        <dbReference type="Proteomes" id="UP000198658"/>
    </source>
</evidence>
<dbReference type="RefSeq" id="WP_091389462.1">
    <property type="nucleotide sequence ID" value="NZ_FNQO01000003.1"/>
</dbReference>
<dbReference type="OrthoDB" id="5587540at2"/>
<proteinExistence type="predicted"/>
<evidence type="ECO:0008006" key="4">
    <source>
        <dbReference type="Google" id="ProtNLM"/>
    </source>
</evidence>
<dbReference type="AlphaFoldDB" id="A0A1H4AC77"/>
<evidence type="ECO:0000313" key="2">
    <source>
        <dbReference type="EMBL" id="SEA33589.1"/>
    </source>
</evidence>
<organism evidence="2 3">
    <name type="scientific">Microbulbifer marinus</name>
    <dbReference type="NCBI Taxonomy" id="658218"/>
    <lineage>
        <taxon>Bacteria</taxon>
        <taxon>Pseudomonadati</taxon>
        <taxon>Pseudomonadota</taxon>
        <taxon>Gammaproteobacteria</taxon>
        <taxon>Cellvibrionales</taxon>
        <taxon>Microbulbiferaceae</taxon>
        <taxon>Microbulbifer</taxon>
    </lineage>
</organism>
<sequence length="140" mass="15401">MRFSPTVARPAWGLLGVATAVLLLSGCTSTQPAPNPGLKESFHTEISANGSKRFTYALEMTTPLVRGPYTQSPTARSGMVRPQDMPVRQQRGNRSLDFDHALNLKLQETGFCLDGYFVIERSVSPMNGEVRGECREGVKR</sequence>
<reference evidence="3" key="1">
    <citation type="submission" date="2016-10" db="EMBL/GenBank/DDBJ databases">
        <authorList>
            <person name="Varghese N."/>
            <person name="Submissions S."/>
        </authorList>
    </citation>
    <scope>NUCLEOTIDE SEQUENCE [LARGE SCALE GENOMIC DNA]</scope>
    <source>
        <strain evidence="3">CGMCC 1.10657</strain>
    </source>
</reference>
<dbReference type="STRING" id="658218.SAMN05216562_2687"/>
<gene>
    <name evidence="2" type="ORF">SAMN05216562_2687</name>
</gene>
<dbReference type="PROSITE" id="PS51257">
    <property type="entry name" value="PROKAR_LIPOPROTEIN"/>
    <property type="match status" value="1"/>
</dbReference>
<name>A0A1H4AC77_9GAMM</name>
<keyword evidence="3" id="KW-1185">Reference proteome</keyword>
<dbReference type="EMBL" id="FNQO01000003">
    <property type="protein sequence ID" value="SEA33589.1"/>
    <property type="molecule type" value="Genomic_DNA"/>
</dbReference>
<feature type="signal peptide" evidence="1">
    <location>
        <begin position="1"/>
        <end position="32"/>
    </location>
</feature>
<dbReference type="Proteomes" id="UP000198658">
    <property type="component" value="Unassembled WGS sequence"/>
</dbReference>
<evidence type="ECO:0000256" key="1">
    <source>
        <dbReference type="SAM" id="SignalP"/>
    </source>
</evidence>
<keyword evidence="1" id="KW-0732">Signal</keyword>